<dbReference type="Proteomes" id="UP000245728">
    <property type="component" value="Chromosome"/>
</dbReference>
<organism evidence="2 3">
    <name type="scientific">Saliniradius amylolyticus</name>
    <dbReference type="NCBI Taxonomy" id="2183582"/>
    <lineage>
        <taxon>Bacteria</taxon>
        <taxon>Pseudomonadati</taxon>
        <taxon>Pseudomonadota</taxon>
        <taxon>Gammaproteobacteria</taxon>
        <taxon>Alteromonadales</taxon>
        <taxon>Alteromonadaceae</taxon>
        <taxon>Saliniradius</taxon>
    </lineage>
</organism>
<dbReference type="EMBL" id="CP029347">
    <property type="protein sequence ID" value="AWL12796.1"/>
    <property type="molecule type" value="Genomic_DNA"/>
</dbReference>
<dbReference type="KEGG" id="salh:HMF8227_02344"/>
<feature type="region of interest" description="Disordered" evidence="1">
    <location>
        <begin position="1"/>
        <end position="48"/>
    </location>
</feature>
<accession>A0A2S2E560</accession>
<gene>
    <name evidence="2" type="ORF">HMF8227_02344</name>
</gene>
<evidence type="ECO:0000256" key="1">
    <source>
        <dbReference type="SAM" id="MobiDB-lite"/>
    </source>
</evidence>
<evidence type="ECO:0000313" key="3">
    <source>
        <dbReference type="Proteomes" id="UP000245728"/>
    </source>
</evidence>
<feature type="compositionally biased region" description="Polar residues" evidence="1">
    <location>
        <begin position="30"/>
        <end position="48"/>
    </location>
</feature>
<sequence length="64" mass="6656">MSSDGINPPLVKNTPTYNTDKVQKAPSNGAEVSTSTSDGINPPSTQDTVILSPEAQALLDAENQ</sequence>
<keyword evidence="3" id="KW-1185">Reference proteome</keyword>
<proteinExistence type="predicted"/>
<dbReference type="AlphaFoldDB" id="A0A2S2E560"/>
<reference evidence="2 3" key="1">
    <citation type="submission" date="2018-05" db="EMBL/GenBank/DDBJ databases">
        <title>Salinimonas sp. HMF8227 Genome sequencing and assembly.</title>
        <authorList>
            <person name="Kang H."/>
            <person name="Kang J."/>
            <person name="Cha I."/>
            <person name="Kim H."/>
            <person name="Joh K."/>
        </authorList>
    </citation>
    <scope>NUCLEOTIDE SEQUENCE [LARGE SCALE GENOMIC DNA]</scope>
    <source>
        <strain evidence="2 3">HMF8227</strain>
    </source>
</reference>
<name>A0A2S2E560_9ALTE</name>
<evidence type="ECO:0000313" key="2">
    <source>
        <dbReference type="EMBL" id="AWL12796.1"/>
    </source>
</evidence>
<protein>
    <submittedName>
        <fullName evidence="2">Uncharacterized protein</fullName>
    </submittedName>
</protein>
<dbReference type="RefSeq" id="WP_109340340.1">
    <property type="nucleotide sequence ID" value="NZ_CP029347.1"/>
</dbReference>